<protein>
    <submittedName>
        <fullName evidence="2">Uncharacterized protein</fullName>
    </submittedName>
</protein>
<organism evidence="2 3">
    <name type="scientific">Blyttiomyces helicus</name>
    <dbReference type="NCBI Taxonomy" id="388810"/>
    <lineage>
        <taxon>Eukaryota</taxon>
        <taxon>Fungi</taxon>
        <taxon>Fungi incertae sedis</taxon>
        <taxon>Chytridiomycota</taxon>
        <taxon>Chytridiomycota incertae sedis</taxon>
        <taxon>Chytridiomycetes</taxon>
        <taxon>Chytridiomycetes incertae sedis</taxon>
        <taxon>Blyttiomyces</taxon>
    </lineage>
</organism>
<evidence type="ECO:0000313" key="3">
    <source>
        <dbReference type="Proteomes" id="UP000269721"/>
    </source>
</evidence>
<evidence type="ECO:0000256" key="1">
    <source>
        <dbReference type="SAM" id="MobiDB-lite"/>
    </source>
</evidence>
<proteinExistence type="predicted"/>
<sequence>MSLVTSPRPQCRLCQFGSQANIQQKSETRRSPWTTPRPKKSNGWLQSPNVPVRKHGVQAGKKLEELYTSVKLWPPRLSVVLYVLRYCMGLVRLYPRKELVARFFGGGEHLQSIPKGGDEAVNQDRAGQQDGGSRSFSMGLIEMKNDAWYSSNRGNVVQRAAIAICFP</sequence>
<dbReference type="AlphaFoldDB" id="A0A4P9WPP0"/>
<dbReference type="Proteomes" id="UP000269721">
    <property type="component" value="Unassembled WGS sequence"/>
</dbReference>
<name>A0A4P9WPP0_9FUNG</name>
<feature type="region of interest" description="Disordered" evidence="1">
    <location>
        <begin position="114"/>
        <end position="135"/>
    </location>
</feature>
<evidence type="ECO:0000313" key="2">
    <source>
        <dbReference type="EMBL" id="RKO94103.1"/>
    </source>
</evidence>
<feature type="region of interest" description="Disordered" evidence="1">
    <location>
        <begin position="22"/>
        <end position="51"/>
    </location>
</feature>
<gene>
    <name evidence="2" type="ORF">BDK51DRAFT_28962</name>
</gene>
<keyword evidence="3" id="KW-1185">Reference proteome</keyword>
<dbReference type="EMBL" id="KZ994009">
    <property type="protein sequence ID" value="RKO94103.1"/>
    <property type="molecule type" value="Genomic_DNA"/>
</dbReference>
<accession>A0A4P9WPP0</accession>
<reference evidence="3" key="1">
    <citation type="journal article" date="2018" name="Nat. Microbiol.">
        <title>Leveraging single-cell genomics to expand the fungal tree of life.</title>
        <authorList>
            <person name="Ahrendt S.R."/>
            <person name="Quandt C.A."/>
            <person name="Ciobanu D."/>
            <person name="Clum A."/>
            <person name="Salamov A."/>
            <person name="Andreopoulos B."/>
            <person name="Cheng J.F."/>
            <person name="Woyke T."/>
            <person name="Pelin A."/>
            <person name="Henrissat B."/>
            <person name="Reynolds N.K."/>
            <person name="Benny G.L."/>
            <person name="Smith M.E."/>
            <person name="James T.Y."/>
            <person name="Grigoriev I.V."/>
        </authorList>
    </citation>
    <scope>NUCLEOTIDE SEQUENCE [LARGE SCALE GENOMIC DNA]</scope>
</reference>